<dbReference type="Proteomes" id="UP001642487">
    <property type="component" value="Chromosome 3"/>
</dbReference>
<sequence length="594" mass="67816">MATQQQQEQPNPSLRRSLSDSDHRRRRRRATISTTSSKSSWSSKLGKLLARLSLFSRDSDLTEESLEAHNKRINYLDTLDKTPKTSPYYRGLTDSSLAINYHYGPLNSTSFHVTTTTPRGPHSYANSAATSTQSSLVSKFKDYWAPCLGKQQPHQPPSIPHNSNSKVPHHHQRIQTVTTTTVVAKTASLRSTSANNNNKEEEEIRENRDDAERKKLLRERLVSNGGRRGDGGGVAVVVEMEKETYSWGDKYRPKVLEDFICNKKRAMELKEMVKEKGCGHYYIFEGAPGVGKRTMIQAMLRQAFGDQPMEIKEVVKVFDLKSEMLGSIEVKVKESSHYVEVNMSQTKGFEKQVIVQLIKESHSPLPCNHTNCRGILLCEADQLSNETLMYVKWAIERNKGCSKIFFCCSDASKLLLLRSLCTLVHLSPPSKQEIVEVLEFIAKQQGFDLSKRLAERIADNSKNNLRQAIRSLEASWKKSRLFEEDENKLLTGWEDDIADVAKKIVEEQSPKQLYIVRGKLKKLIEYDTLVDELKKFLDEELQRRVESFYADYNKMEEKSFVGERGSGEEAVVKGQHDPMRKNVNHFLKIEGNYN</sequence>
<dbReference type="Gene3D" id="1.10.8.60">
    <property type="match status" value="1"/>
</dbReference>
<accession>A0ABP0YEM8</accession>
<dbReference type="PANTHER" id="PTHR11669:SF52">
    <property type="entry name" value="OS10G0574500 PROTEIN"/>
    <property type="match status" value="1"/>
</dbReference>
<reference evidence="2 3" key="1">
    <citation type="submission" date="2024-03" db="EMBL/GenBank/DDBJ databases">
        <authorList>
            <person name="Gkanogiannis A."/>
            <person name="Becerra Lopez-Lavalle L."/>
        </authorList>
    </citation>
    <scope>NUCLEOTIDE SEQUENCE [LARGE SCALE GENOMIC DNA]</scope>
</reference>
<organism evidence="2 3">
    <name type="scientific">Citrullus colocynthis</name>
    <name type="common">colocynth</name>
    <dbReference type="NCBI Taxonomy" id="252529"/>
    <lineage>
        <taxon>Eukaryota</taxon>
        <taxon>Viridiplantae</taxon>
        <taxon>Streptophyta</taxon>
        <taxon>Embryophyta</taxon>
        <taxon>Tracheophyta</taxon>
        <taxon>Spermatophyta</taxon>
        <taxon>Magnoliopsida</taxon>
        <taxon>eudicotyledons</taxon>
        <taxon>Gunneridae</taxon>
        <taxon>Pentapetalae</taxon>
        <taxon>rosids</taxon>
        <taxon>fabids</taxon>
        <taxon>Cucurbitales</taxon>
        <taxon>Cucurbitaceae</taxon>
        <taxon>Benincaseae</taxon>
        <taxon>Citrullus</taxon>
    </lineage>
</organism>
<dbReference type="Gene3D" id="1.20.272.10">
    <property type="match status" value="1"/>
</dbReference>
<evidence type="ECO:0008006" key="4">
    <source>
        <dbReference type="Google" id="ProtNLM"/>
    </source>
</evidence>
<dbReference type="InterPro" id="IPR027417">
    <property type="entry name" value="P-loop_NTPase"/>
</dbReference>
<feature type="region of interest" description="Disordered" evidence="1">
    <location>
        <begin position="190"/>
        <end position="210"/>
    </location>
</feature>
<dbReference type="Gene3D" id="3.40.50.300">
    <property type="entry name" value="P-loop containing nucleotide triphosphate hydrolases"/>
    <property type="match status" value="1"/>
</dbReference>
<dbReference type="InterPro" id="IPR050238">
    <property type="entry name" value="DNA_Rep/Repair_Clamp_Loader"/>
</dbReference>
<dbReference type="Pfam" id="PF21960">
    <property type="entry name" value="RCF1-5-like_lid"/>
    <property type="match status" value="1"/>
</dbReference>
<dbReference type="SUPFAM" id="SSF52540">
    <property type="entry name" value="P-loop containing nucleoside triphosphate hydrolases"/>
    <property type="match status" value="1"/>
</dbReference>
<gene>
    <name evidence="2" type="ORF">CITCOLO1_LOCUS10926</name>
</gene>
<name>A0ABP0YEM8_9ROSI</name>
<dbReference type="PANTHER" id="PTHR11669">
    <property type="entry name" value="REPLICATION FACTOR C / DNA POLYMERASE III GAMMA-TAU SUBUNIT"/>
    <property type="match status" value="1"/>
</dbReference>
<dbReference type="EMBL" id="OZ021737">
    <property type="protein sequence ID" value="CAK9318948.1"/>
    <property type="molecule type" value="Genomic_DNA"/>
</dbReference>
<evidence type="ECO:0000313" key="2">
    <source>
        <dbReference type="EMBL" id="CAK9318948.1"/>
    </source>
</evidence>
<feature type="compositionally biased region" description="Polar residues" evidence="1">
    <location>
        <begin position="1"/>
        <end position="12"/>
    </location>
</feature>
<evidence type="ECO:0000256" key="1">
    <source>
        <dbReference type="SAM" id="MobiDB-lite"/>
    </source>
</evidence>
<evidence type="ECO:0000313" key="3">
    <source>
        <dbReference type="Proteomes" id="UP001642487"/>
    </source>
</evidence>
<protein>
    <recommendedName>
        <fullName evidence="4">Replication factor C subunit 3-like</fullName>
    </recommendedName>
</protein>
<keyword evidence="3" id="KW-1185">Reference proteome</keyword>
<proteinExistence type="predicted"/>
<feature type="region of interest" description="Disordered" evidence="1">
    <location>
        <begin position="1"/>
        <end position="39"/>
    </location>
</feature>